<dbReference type="PROSITE" id="PS50302">
    <property type="entry name" value="PUM"/>
    <property type="match status" value="1"/>
</dbReference>
<organism evidence="6 7">
    <name type="scientific">Syncephalastrum racemosum</name>
    <name type="common">Filamentous fungus</name>
    <dbReference type="NCBI Taxonomy" id="13706"/>
    <lineage>
        <taxon>Eukaryota</taxon>
        <taxon>Fungi</taxon>
        <taxon>Fungi incertae sedis</taxon>
        <taxon>Mucoromycota</taxon>
        <taxon>Mucoromycotina</taxon>
        <taxon>Mucoromycetes</taxon>
        <taxon>Mucorales</taxon>
        <taxon>Syncephalastraceae</taxon>
        <taxon>Syncephalastrum</taxon>
    </lineage>
</organism>
<dbReference type="InterPro" id="IPR011989">
    <property type="entry name" value="ARM-like"/>
</dbReference>
<sequence>MAEEFQKRKAIDDHKENSKKLKTSAESHRDQRVLRQERKSQGRHAAMISQAKKIWEDLRRGDLDREETRKQMANIMSVITGHVQEIIFKHDASRIIQTCLKKGNAEQRLTIAKELNGRYEELSKSMYGKFIVQKALEYCHGHRSQILSEFRTHIRKLIRHREASAVIEAFYAQFSTGAQRQELLAEFYGPEMTLFNRGGGATSLEGLLETMPEKKDAVLKFMGETLVGCMDKGTIIHSIVHKALLQYMTLTDDKGRENLMVHLRDNLQEILHTRDGAKVAMICLCIGTPKDRKAIIKSFKPFLPKIAEDEHGYVVLLTMMDVVDDTKMVHVAMLNELIKKGKKLVSNKYARRVFLYLLSGRNTKYLSYDTVQQLKVNDEWRRSKKDPETRSRELLEYASPELIELVAENAPVLLREKMASQVVQEIMLHAVGDKSKAIDAILVLVDESIEKENHIMEDRFGNRVIKAMVKGDTAEDFNDKARDPLGFAPLLLEHIRERIGHFAINYGSFVVVSLAEVPSTAEKTKALLGPHKDKIRMAAAEHNAGAKILQETL</sequence>
<dbReference type="InterPro" id="IPR033133">
    <property type="entry name" value="PUM-HD"/>
</dbReference>
<feature type="region of interest" description="Disordered" evidence="4">
    <location>
        <begin position="1"/>
        <end position="46"/>
    </location>
</feature>
<dbReference type="Gene3D" id="1.25.10.10">
    <property type="entry name" value="Leucine-rich Repeat Variant"/>
    <property type="match status" value="2"/>
</dbReference>
<keyword evidence="7" id="KW-1185">Reference proteome</keyword>
<evidence type="ECO:0000313" key="7">
    <source>
        <dbReference type="Proteomes" id="UP000242180"/>
    </source>
</evidence>
<gene>
    <name evidence="6" type="ORF">BCR43DRAFT_487939</name>
</gene>
<evidence type="ECO:0000256" key="2">
    <source>
        <dbReference type="ARBA" id="ARBA00022884"/>
    </source>
</evidence>
<dbReference type="GO" id="GO:0006417">
    <property type="term" value="P:regulation of translation"/>
    <property type="evidence" value="ECO:0007669"/>
    <property type="project" value="TreeGrafter"/>
</dbReference>
<name>A0A1X2HI10_SYNRA</name>
<dbReference type="InterPro" id="IPR012959">
    <property type="entry name" value="CPL_dom"/>
</dbReference>
<keyword evidence="1" id="KW-0677">Repeat</keyword>
<dbReference type="SMART" id="SM00025">
    <property type="entry name" value="Pumilio"/>
    <property type="match status" value="5"/>
</dbReference>
<dbReference type="Pfam" id="PF00806">
    <property type="entry name" value="PUF"/>
    <property type="match status" value="2"/>
</dbReference>
<dbReference type="PROSITE" id="PS50303">
    <property type="entry name" value="PUM_HD"/>
    <property type="match status" value="1"/>
</dbReference>
<evidence type="ECO:0000256" key="4">
    <source>
        <dbReference type="SAM" id="MobiDB-lite"/>
    </source>
</evidence>
<feature type="repeat" description="Pumilio" evidence="3">
    <location>
        <begin position="114"/>
        <end position="149"/>
    </location>
</feature>
<keyword evidence="2" id="KW-0694">RNA-binding</keyword>
<dbReference type="STRING" id="13706.A0A1X2HI10"/>
<dbReference type="PANTHER" id="PTHR13389:SF0">
    <property type="entry name" value="PUMILIO HOMOLOG 3"/>
    <property type="match status" value="1"/>
</dbReference>
<evidence type="ECO:0000256" key="3">
    <source>
        <dbReference type="PROSITE-ProRule" id="PRU00317"/>
    </source>
</evidence>
<feature type="compositionally biased region" description="Basic and acidic residues" evidence="4">
    <location>
        <begin position="1"/>
        <end position="40"/>
    </location>
</feature>
<reference evidence="6 7" key="1">
    <citation type="submission" date="2016-07" db="EMBL/GenBank/DDBJ databases">
        <title>Pervasive Adenine N6-methylation of Active Genes in Fungi.</title>
        <authorList>
            <consortium name="DOE Joint Genome Institute"/>
            <person name="Mondo S.J."/>
            <person name="Dannebaum R.O."/>
            <person name="Kuo R.C."/>
            <person name="Labutti K."/>
            <person name="Haridas S."/>
            <person name="Kuo A."/>
            <person name="Salamov A."/>
            <person name="Ahrendt S.R."/>
            <person name="Lipzen A."/>
            <person name="Sullivan W."/>
            <person name="Andreopoulos W.B."/>
            <person name="Clum A."/>
            <person name="Lindquist E."/>
            <person name="Daum C."/>
            <person name="Ramamoorthy G.K."/>
            <person name="Gryganskyi A."/>
            <person name="Culley D."/>
            <person name="Magnuson J.K."/>
            <person name="James T.Y."/>
            <person name="O'Malley M.A."/>
            <person name="Stajich J.E."/>
            <person name="Spatafora J.W."/>
            <person name="Visel A."/>
            <person name="Grigoriev I.V."/>
        </authorList>
    </citation>
    <scope>NUCLEOTIDE SEQUENCE [LARGE SCALE GENOMIC DNA]</scope>
    <source>
        <strain evidence="6 7">NRRL 2496</strain>
    </source>
</reference>
<dbReference type="SUPFAM" id="SSF48371">
    <property type="entry name" value="ARM repeat"/>
    <property type="match status" value="1"/>
</dbReference>
<dbReference type="InterPro" id="IPR040059">
    <property type="entry name" value="PUM3"/>
</dbReference>
<dbReference type="OrthoDB" id="497380at2759"/>
<dbReference type="AlphaFoldDB" id="A0A1X2HI10"/>
<feature type="domain" description="PUM-HD" evidence="5">
    <location>
        <begin position="50"/>
        <end position="518"/>
    </location>
</feature>
<accession>A0A1X2HI10</accession>
<dbReference type="OMA" id="YGPEFSI"/>
<dbReference type="GO" id="GO:0005730">
    <property type="term" value="C:nucleolus"/>
    <property type="evidence" value="ECO:0007669"/>
    <property type="project" value="EnsemblFungi"/>
</dbReference>
<dbReference type="EMBL" id="MCGN01000003">
    <property type="protein sequence ID" value="ORY98669.1"/>
    <property type="molecule type" value="Genomic_DNA"/>
</dbReference>
<evidence type="ECO:0000259" key="5">
    <source>
        <dbReference type="PROSITE" id="PS50303"/>
    </source>
</evidence>
<dbReference type="Pfam" id="PF08144">
    <property type="entry name" value="CPL"/>
    <property type="match status" value="1"/>
</dbReference>
<dbReference type="InterPro" id="IPR001313">
    <property type="entry name" value="Pumilio_RNA-bd_rpt"/>
</dbReference>
<dbReference type="FunCoup" id="A0A1X2HI10">
    <property type="interactions" value="572"/>
</dbReference>
<comment type="caution">
    <text evidence="6">The sequence shown here is derived from an EMBL/GenBank/DDBJ whole genome shotgun (WGS) entry which is preliminary data.</text>
</comment>
<dbReference type="PANTHER" id="PTHR13389">
    <property type="entry name" value="PUMILIO HOMOLOG 3"/>
    <property type="match status" value="1"/>
</dbReference>
<dbReference type="Proteomes" id="UP000242180">
    <property type="component" value="Unassembled WGS sequence"/>
</dbReference>
<proteinExistence type="predicted"/>
<dbReference type="InterPro" id="IPR016024">
    <property type="entry name" value="ARM-type_fold"/>
</dbReference>
<evidence type="ECO:0000313" key="6">
    <source>
        <dbReference type="EMBL" id="ORY98669.1"/>
    </source>
</evidence>
<protein>
    <submittedName>
        <fullName evidence="6">Armadillo-type protein</fullName>
    </submittedName>
</protein>
<dbReference type="GO" id="GO:0003729">
    <property type="term" value="F:mRNA binding"/>
    <property type="evidence" value="ECO:0007669"/>
    <property type="project" value="TreeGrafter"/>
</dbReference>
<dbReference type="InParanoid" id="A0A1X2HI10"/>
<evidence type="ECO:0000256" key="1">
    <source>
        <dbReference type="ARBA" id="ARBA00022737"/>
    </source>
</evidence>